<comment type="cofactor">
    <cofactor evidence="1">
        <name>pyridoxal 5'-phosphate</name>
        <dbReference type="ChEBI" id="CHEBI:597326"/>
    </cofactor>
</comment>
<dbReference type="Proteomes" id="UP001549773">
    <property type="component" value="Unassembled WGS sequence"/>
</dbReference>
<keyword evidence="2" id="KW-0808">Transferase</keyword>
<evidence type="ECO:0000313" key="5">
    <source>
        <dbReference type="Proteomes" id="UP001549773"/>
    </source>
</evidence>
<protein>
    <submittedName>
        <fullName evidence="4">Aminotransferase class I/II-fold pyridoxal phosphate-dependent enzyme</fullName>
    </submittedName>
</protein>
<dbReference type="InterPro" id="IPR015422">
    <property type="entry name" value="PyrdxlP-dep_Trfase_small"/>
</dbReference>
<dbReference type="SUPFAM" id="SSF53383">
    <property type="entry name" value="PLP-dependent transferases"/>
    <property type="match status" value="1"/>
</dbReference>
<organism evidence="4 5">
    <name type="scientific">Sediminicola luteus</name>
    <dbReference type="NCBI Taxonomy" id="319238"/>
    <lineage>
        <taxon>Bacteria</taxon>
        <taxon>Pseudomonadati</taxon>
        <taxon>Bacteroidota</taxon>
        <taxon>Flavobacteriia</taxon>
        <taxon>Flavobacteriales</taxon>
        <taxon>Flavobacteriaceae</taxon>
        <taxon>Sediminicola</taxon>
    </lineage>
</organism>
<proteinExistence type="predicted"/>
<dbReference type="InterPro" id="IPR050087">
    <property type="entry name" value="AON_synthase_class-II"/>
</dbReference>
<dbReference type="InterPro" id="IPR015421">
    <property type="entry name" value="PyrdxlP-dep_Trfase_major"/>
</dbReference>
<dbReference type="Pfam" id="PF00155">
    <property type="entry name" value="Aminotran_1_2"/>
    <property type="match status" value="1"/>
</dbReference>
<gene>
    <name evidence="4" type="ORF">ABXZ32_00700</name>
</gene>
<reference evidence="4 5" key="1">
    <citation type="submission" date="2024-07" db="EMBL/GenBank/DDBJ databases">
        <title>The genome sequence of type strain Sediminicola luteus GDMCC 1.2596T.</title>
        <authorList>
            <person name="Liu Y."/>
        </authorList>
    </citation>
    <scope>NUCLEOTIDE SEQUENCE [LARGE SCALE GENOMIC DNA]</scope>
    <source>
        <strain evidence="4 5">GDMCC 1.2596</strain>
    </source>
</reference>
<evidence type="ECO:0000313" key="4">
    <source>
        <dbReference type="EMBL" id="MET7027891.1"/>
    </source>
</evidence>
<dbReference type="PANTHER" id="PTHR13693">
    <property type="entry name" value="CLASS II AMINOTRANSFERASE/8-AMINO-7-OXONONANOATE SYNTHASE"/>
    <property type="match status" value="1"/>
</dbReference>
<evidence type="ECO:0000256" key="2">
    <source>
        <dbReference type="ARBA" id="ARBA00022679"/>
    </source>
</evidence>
<keyword evidence="4" id="KW-0032">Aminotransferase</keyword>
<comment type="caution">
    <text evidence="4">The sequence shown here is derived from an EMBL/GenBank/DDBJ whole genome shotgun (WGS) entry which is preliminary data.</text>
</comment>
<evidence type="ECO:0000256" key="1">
    <source>
        <dbReference type="ARBA" id="ARBA00001933"/>
    </source>
</evidence>
<name>A0ABV2TRJ4_9FLAO</name>
<keyword evidence="5" id="KW-1185">Reference proteome</keyword>
<dbReference type="GO" id="GO:0008483">
    <property type="term" value="F:transaminase activity"/>
    <property type="evidence" value="ECO:0007669"/>
    <property type="project" value="UniProtKB-KW"/>
</dbReference>
<evidence type="ECO:0000259" key="3">
    <source>
        <dbReference type="Pfam" id="PF00155"/>
    </source>
</evidence>
<dbReference type="EMBL" id="JBEWYP010000001">
    <property type="protein sequence ID" value="MET7027891.1"/>
    <property type="molecule type" value="Genomic_DNA"/>
</dbReference>
<dbReference type="Gene3D" id="3.40.640.10">
    <property type="entry name" value="Type I PLP-dependent aspartate aminotransferase-like (Major domain)"/>
    <property type="match status" value="1"/>
</dbReference>
<accession>A0ABV2TRJ4</accession>
<feature type="domain" description="Aminotransferase class I/classII large" evidence="3">
    <location>
        <begin position="172"/>
        <end position="342"/>
    </location>
</feature>
<sequence>MIHYIDEFPGRKIKIGDQNYLYFGGTSYLGLQTDKKFQRILIDNIRKYGTNYGASRISNIRLSVYEKAEKYLAKLVGSEACSTLSSGYLAGQFVRQYFNLNAYKTFYAPNSHPALQLSENENNSTYEDLKRELDVYLRQTSAVTPVVFLDSIDFTGNSYPHFNGLRKLPLDKIIVVADDSHGIGVVGDNGGGVFKKLLALEAKEIVVCCSLGKGYGLQAGAVFGTRKRIQSMTETAFYGGASPATPANLATILDSGEILAKKRKILNKRMLQFRKQLPENHNFSIMDGHPAITFENKKFTDYLEKNKIIVTNFPYPNEDSSTMSRIVLSSSHKKKDLSKLIHLIKKYYSDQI</sequence>
<dbReference type="RefSeq" id="WP_354616772.1">
    <property type="nucleotide sequence ID" value="NZ_JBEWYP010000001.1"/>
</dbReference>
<dbReference type="Gene3D" id="3.90.1150.10">
    <property type="entry name" value="Aspartate Aminotransferase, domain 1"/>
    <property type="match status" value="1"/>
</dbReference>
<dbReference type="InterPro" id="IPR004839">
    <property type="entry name" value="Aminotransferase_I/II_large"/>
</dbReference>
<dbReference type="InterPro" id="IPR015424">
    <property type="entry name" value="PyrdxlP-dep_Trfase"/>
</dbReference>